<organism evidence="1 2">
    <name type="scientific">Rhodococcoides yunnanense</name>
    <dbReference type="NCBI Taxonomy" id="278209"/>
    <lineage>
        <taxon>Bacteria</taxon>
        <taxon>Bacillati</taxon>
        <taxon>Actinomycetota</taxon>
        <taxon>Actinomycetes</taxon>
        <taxon>Mycobacteriales</taxon>
        <taxon>Nocardiaceae</taxon>
        <taxon>Rhodococcoides</taxon>
    </lineage>
</organism>
<gene>
    <name evidence="1" type="ORF">R3P96_13405</name>
</gene>
<keyword evidence="2" id="KW-1185">Reference proteome</keyword>
<dbReference type="Proteomes" id="UP001185755">
    <property type="component" value="Unassembled WGS sequence"/>
</dbReference>
<dbReference type="RefSeq" id="WP_317564740.1">
    <property type="nucleotide sequence ID" value="NZ_JAWLJX010000003.1"/>
</dbReference>
<reference evidence="1 2" key="1">
    <citation type="submission" date="2023-10" db="EMBL/GenBank/DDBJ databases">
        <title>Development of a sustainable strategy for remediation of hydrocarbon-contaminated territories based on the waste exchange concept.</title>
        <authorList>
            <person name="Krivoruchko A."/>
        </authorList>
    </citation>
    <scope>NUCLEOTIDE SEQUENCE [LARGE SCALE GENOMIC DNA]</scope>
    <source>
        <strain evidence="1 2">IEGM 1323</strain>
    </source>
</reference>
<accession>A0ABU4BDS2</accession>
<protein>
    <submittedName>
        <fullName evidence="1">Uncharacterized protein</fullName>
    </submittedName>
</protein>
<proteinExistence type="predicted"/>
<comment type="caution">
    <text evidence="1">The sequence shown here is derived from an EMBL/GenBank/DDBJ whole genome shotgun (WGS) entry which is preliminary data.</text>
</comment>
<name>A0ABU4BDS2_9NOCA</name>
<sequence length="161" mass="18531">MWPNLEAALKFKAAQPYDDPIFDDETDEIVMYLRLTTDLPFDAFGAMKRFDGNSIFNILKRVARDIADRIEGAYEIAHCLQRPAPSTADNPDGVENYDEIYVRFTVPWEWDDETDDVVPYTEFMLEVKRIAAEERRSASILLDSVPLIQTLQAEHRLGVTQ</sequence>
<dbReference type="EMBL" id="JAWLJX010000003">
    <property type="protein sequence ID" value="MDV6262338.1"/>
    <property type="molecule type" value="Genomic_DNA"/>
</dbReference>
<evidence type="ECO:0000313" key="2">
    <source>
        <dbReference type="Proteomes" id="UP001185755"/>
    </source>
</evidence>
<evidence type="ECO:0000313" key="1">
    <source>
        <dbReference type="EMBL" id="MDV6262338.1"/>
    </source>
</evidence>